<feature type="compositionally biased region" description="Low complexity" evidence="1">
    <location>
        <begin position="562"/>
        <end position="582"/>
    </location>
</feature>
<feature type="region of interest" description="Disordered" evidence="1">
    <location>
        <begin position="492"/>
        <end position="660"/>
    </location>
</feature>
<dbReference type="EMBL" id="GL376558">
    <property type="status" value="NOT_ANNOTATED_CDS"/>
    <property type="molecule type" value="Genomic_DNA"/>
</dbReference>
<dbReference type="AlphaFoldDB" id="K3WV77"/>
<feature type="compositionally biased region" description="Low complexity" evidence="1">
    <location>
        <begin position="492"/>
        <end position="503"/>
    </location>
</feature>
<dbReference type="Proteomes" id="UP000019132">
    <property type="component" value="Unassembled WGS sequence"/>
</dbReference>
<proteinExistence type="predicted"/>
<feature type="compositionally biased region" description="Polar residues" evidence="1">
    <location>
        <begin position="30"/>
        <end position="40"/>
    </location>
</feature>
<reference evidence="3" key="1">
    <citation type="journal article" date="2010" name="Genome Biol.">
        <title>Genome sequence of the necrotrophic plant pathogen Pythium ultimum reveals original pathogenicity mechanisms and effector repertoire.</title>
        <authorList>
            <person name="Levesque C.A."/>
            <person name="Brouwer H."/>
            <person name="Cano L."/>
            <person name="Hamilton J.P."/>
            <person name="Holt C."/>
            <person name="Huitema E."/>
            <person name="Raffaele S."/>
            <person name="Robideau G.P."/>
            <person name="Thines M."/>
            <person name="Win J."/>
            <person name="Zerillo M.M."/>
            <person name="Beakes G.W."/>
            <person name="Boore J.L."/>
            <person name="Busam D."/>
            <person name="Dumas B."/>
            <person name="Ferriera S."/>
            <person name="Fuerstenberg S.I."/>
            <person name="Gachon C.M."/>
            <person name="Gaulin E."/>
            <person name="Govers F."/>
            <person name="Grenville-Briggs L."/>
            <person name="Horner N."/>
            <person name="Hostetler J."/>
            <person name="Jiang R.H."/>
            <person name="Johnson J."/>
            <person name="Krajaejun T."/>
            <person name="Lin H."/>
            <person name="Meijer H.J."/>
            <person name="Moore B."/>
            <person name="Morris P."/>
            <person name="Phuntmart V."/>
            <person name="Puiu D."/>
            <person name="Shetty J."/>
            <person name="Stajich J.E."/>
            <person name="Tripathy S."/>
            <person name="Wawra S."/>
            <person name="van West P."/>
            <person name="Whitty B.R."/>
            <person name="Coutinho P.M."/>
            <person name="Henrissat B."/>
            <person name="Martin F."/>
            <person name="Thomas P.D."/>
            <person name="Tyler B.M."/>
            <person name="De Vries R.P."/>
            <person name="Kamoun S."/>
            <person name="Yandell M."/>
            <person name="Tisserat N."/>
            <person name="Buell C.R."/>
        </authorList>
    </citation>
    <scope>NUCLEOTIDE SEQUENCE</scope>
    <source>
        <strain evidence="3">DAOM:BR144</strain>
    </source>
</reference>
<feature type="region of interest" description="Disordered" evidence="1">
    <location>
        <begin position="423"/>
        <end position="459"/>
    </location>
</feature>
<sequence>MSIASSKSDGLAELEAELSRDIYSSIPDPANQTEKSTTARKQARGVVRSKPLTEITTTTSGRKRSRAQSVASVDSVGSAVSGLTDLQAELDASSSLVRTRRAGSANVRSSTHNAQSDAVASSTDSDEIDESDDGLAELEAELEAEVGASEKKKPATRQVAKKTKTVIPRAASKRAAVREPKANDALAPVRRRKLSDAVSIATESDGGLAALQVELELSVEAVPMSKPAARPTRATTRQLPKAVAAPVEQKKQMRRGIAAQRTQNGSDQVSIASESDNGLAALQAELDMLVAEVRTAVAVNLATTQASQGKSASKKASAQRSRRAFSDVASIATESDDGLRELQAELELSAMEAPAVHAAVATKPATRASRSKKAMPPAAVSQKIHPRGIAARTRKRTFDAASIATESDDGLAELQAELVMGAEERPSFDAVTTSPPAGRARARRAAKGQATEPLLQKSPGIAARLTNDAVSIATLESDDGLAELEAELEFSSAVEPAMASAPAKAKRSAKRARTSNLAENPSGSKTATAAKRQSTSRSIRPGSSADGMVPPTRTPAPRRTRAAASTQKSTTASQKPKPVKTTAAKKKFPAAATEAVADKAPTRRQKQTKAALVAPRQSRKNEQPTTNVPSPSQQLQPSRHAAPLLSAARSVASDDESDGLDNLEAELQTFIV</sequence>
<protein>
    <submittedName>
        <fullName evidence="2">Uncharacterized protein</fullName>
    </submittedName>
</protein>
<dbReference type="InParanoid" id="K3WV77"/>
<feature type="compositionally biased region" description="Polar residues" evidence="1">
    <location>
        <begin position="516"/>
        <end position="538"/>
    </location>
</feature>
<dbReference type="HOGENOM" id="CLU_409115_0_0_1"/>
<evidence type="ECO:0000313" key="3">
    <source>
        <dbReference type="Proteomes" id="UP000019132"/>
    </source>
</evidence>
<reference evidence="2" key="3">
    <citation type="submission" date="2015-02" db="UniProtKB">
        <authorList>
            <consortium name="EnsemblProtists"/>
        </authorList>
    </citation>
    <scope>IDENTIFICATION</scope>
    <source>
        <strain evidence="2">DAOM BR144</strain>
    </source>
</reference>
<feature type="compositionally biased region" description="Low complexity" evidence="1">
    <location>
        <begin position="69"/>
        <end position="82"/>
    </location>
</feature>
<organism evidence="2 3">
    <name type="scientific">Globisporangium ultimum (strain ATCC 200006 / CBS 805.95 / DAOM BR144)</name>
    <name type="common">Pythium ultimum</name>
    <dbReference type="NCBI Taxonomy" id="431595"/>
    <lineage>
        <taxon>Eukaryota</taxon>
        <taxon>Sar</taxon>
        <taxon>Stramenopiles</taxon>
        <taxon>Oomycota</taxon>
        <taxon>Peronosporomycetes</taxon>
        <taxon>Pythiales</taxon>
        <taxon>Pythiaceae</taxon>
        <taxon>Globisporangium</taxon>
    </lineage>
</organism>
<evidence type="ECO:0000313" key="2">
    <source>
        <dbReference type="EnsemblProtists" id="PYU1_T008874"/>
    </source>
</evidence>
<accession>K3WV77</accession>
<feature type="compositionally biased region" description="Acidic residues" evidence="1">
    <location>
        <begin position="124"/>
        <end position="144"/>
    </location>
</feature>
<feature type="region of interest" description="Disordered" evidence="1">
    <location>
        <begin position="23"/>
        <end position="192"/>
    </location>
</feature>
<name>K3WV77_GLOUD</name>
<feature type="compositionally biased region" description="Basic residues" evidence="1">
    <location>
        <begin position="504"/>
        <end position="513"/>
    </location>
</feature>
<feature type="region of interest" description="Disordered" evidence="1">
    <location>
        <begin position="224"/>
        <end position="254"/>
    </location>
</feature>
<feature type="compositionally biased region" description="Polar residues" evidence="1">
    <location>
        <begin position="106"/>
        <end position="120"/>
    </location>
</feature>
<feature type="compositionally biased region" description="Polar residues" evidence="1">
    <location>
        <begin position="623"/>
        <end position="637"/>
    </location>
</feature>
<keyword evidence="3" id="KW-1185">Reference proteome</keyword>
<feature type="region of interest" description="Disordered" evidence="1">
    <location>
        <begin position="361"/>
        <end position="384"/>
    </location>
</feature>
<dbReference type="VEuPathDB" id="FungiDB:PYU1_G008856"/>
<reference evidence="3" key="2">
    <citation type="submission" date="2010-04" db="EMBL/GenBank/DDBJ databases">
        <authorList>
            <person name="Buell R."/>
            <person name="Hamilton J."/>
            <person name="Hostetler J."/>
        </authorList>
    </citation>
    <scope>NUCLEOTIDE SEQUENCE [LARGE SCALE GENOMIC DNA]</scope>
    <source>
        <strain evidence="3">DAOM:BR144</strain>
    </source>
</reference>
<dbReference type="EnsemblProtists" id="PYU1_T008874">
    <property type="protein sequence ID" value="PYU1_T008874"/>
    <property type="gene ID" value="PYU1_G008856"/>
</dbReference>
<dbReference type="OMA" id="PIRAAYP"/>
<evidence type="ECO:0000256" key="1">
    <source>
        <dbReference type="SAM" id="MobiDB-lite"/>
    </source>
</evidence>